<evidence type="ECO:0000256" key="5">
    <source>
        <dbReference type="ARBA" id="ARBA00033748"/>
    </source>
</evidence>
<evidence type="ECO:0000313" key="7">
    <source>
        <dbReference type="EMBL" id="GAA1397693.1"/>
    </source>
</evidence>
<proteinExistence type="inferred from homology"/>
<evidence type="ECO:0000256" key="1">
    <source>
        <dbReference type="ARBA" id="ARBA00022630"/>
    </source>
</evidence>
<dbReference type="PANTHER" id="PTHR30011:SF16">
    <property type="entry name" value="C2H2 FINGER DOMAIN TRANSCRIPTION FACTOR (EUROFUNG)-RELATED"/>
    <property type="match status" value="1"/>
</dbReference>
<dbReference type="InterPro" id="IPR011251">
    <property type="entry name" value="Luciferase-like_dom"/>
</dbReference>
<evidence type="ECO:0000256" key="4">
    <source>
        <dbReference type="ARBA" id="ARBA00023033"/>
    </source>
</evidence>
<comment type="similarity">
    <text evidence="5">Belongs to the NtaA/SnaA/DszA monooxygenase family.</text>
</comment>
<dbReference type="CDD" id="cd01095">
    <property type="entry name" value="Nitrilotriacetate_monoxgenase"/>
    <property type="match status" value="1"/>
</dbReference>
<keyword evidence="8" id="KW-1185">Reference proteome</keyword>
<keyword evidence="1" id="KW-0285">Flavoprotein</keyword>
<dbReference type="EMBL" id="BAAAJK010000035">
    <property type="protein sequence ID" value="GAA1397693.1"/>
    <property type="molecule type" value="Genomic_DNA"/>
</dbReference>
<feature type="domain" description="Luciferase-like" evidence="6">
    <location>
        <begin position="22"/>
        <end position="373"/>
    </location>
</feature>
<dbReference type="Pfam" id="PF00296">
    <property type="entry name" value="Bac_luciferase"/>
    <property type="match status" value="1"/>
</dbReference>
<evidence type="ECO:0000313" key="8">
    <source>
        <dbReference type="Proteomes" id="UP001501414"/>
    </source>
</evidence>
<evidence type="ECO:0000256" key="2">
    <source>
        <dbReference type="ARBA" id="ARBA00022643"/>
    </source>
</evidence>
<evidence type="ECO:0000256" key="3">
    <source>
        <dbReference type="ARBA" id="ARBA00023002"/>
    </source>
</evidence>
<protein>
    <submittedName>
        <fullName evidence="7">LLM class flavin-dependent oxidoreductase</fullName>
    </submittedName>
</protein>
<reference evidence="7 8" key="1">
    <citation type="journal article" date="2019" name="Int. J. Syst. Evol. Microbiol.">
        <title>The Global Catalogue of Microorganisms (GCM) 10K type strain sequencing project: providing services to taxonomists for standard genome sequencing and annotation.</title>
        <authorList>
            <consortium name="The Broad Institute Genomics Platform"/>
            <consortium name="The Broad Institute Genome Sequencing Center for Infectious Disease"/>
            <person name="Wu L."/>
            <person name="Ma J."/>
        </authorList>
    </citation>
    <scope>NUCLEOTIDE SEQUENCE [LARGE SCALE GENOMIC DNA]</scope>
    <source>
        <strain evidence="7 8">JCM 11896</strain>
    </source>
</reference>
<evidence type="ECO:0000259" key="6">
    <source>
        <dbReference type="Pfam" id="PF00296"/>
    </source>
</evidence>
<accession>A0ABN1Y8Z6</accession>
<name>A0ABN1Y8Z6_9PSEU</name>
<organism evidence="7 8">
    <name type="scientific">Pseudonocardia kongjuensis</name>
    <dbReference type="NCBI Taxonomy" id="102227"/>
    <lineage>
        <taxon>Bacteria</taxon>
        <taxon>Bacillati</taxon>
        <taxon>Actinomycetota</taxon>
        <taxon>Actinomycetes</taxon>
        <taxon>Pseudonocardiales</taxon>
        <taxon>Pseudonocardiaceae</taxon>
        <taxon>Pseudonocardia</taxon>
    </lineage>
</organism>
<dbReference type="RefSeq" id="WP_344026866.1">
    <property type="nucleotide sequence ID" value="NZ_BAAAJK010000035.1"/>
</dbReference>
<dbReference type="InterPro" id="IPR051260">
    <property type="entry name" value="Diverse_substr_monoxygenases"/>
</dbReference>
<sequence>MSAQMHLSLNLAEYGRHSGAWRHPESDLSRIPNLDAYLHAVRQAERGLFDQVFIADNPVHEYGRTSATGTRIDPLEVAAALTAVTDRIGIIATLSTSYNEPFDVARRAASVDAVSGGRLGVNYVASTGDAVARNFDRAAQLPHDERYERSHEFLEVVTKLWAAAPTAGSRGETVVHHGRHFQVEGCLDVHRPVLRRPVIVQAGSSPEGRDLAARWADAIYAGGSTLDRAREYYDDIKFRAAGYGRDPDSIKIMLGIAPFLGRTAEEAEALRRTLDAYHAEGADVVGHLSRLLEYDLSRHDPAGPLPFELLPQVRSASVSQATLFTRMAREEGLTIAEVAHRSYVGGLANMQFVVTGTAVQVADTMQEWFEAGACDGYSLVAPILPRTIDDFVDAVVPELQRRGLHRTRYTASTLAGHFGLDELDPRITTEVAA</sequence>
<keyword evidence="2" id="KW-0288">FMN</keyword>
<gene>
    <name evidence="7" type="ORF">GCM10009613_50710</name>
</gene>
<dbReference type="PANTHER" id="PTHR30011">
    <property type="entry name" value="ALKANESULFONATE MONOOXYGENASE-RELATED"/>
    <property type="match status" value="1"/>
</dbReference>
<dbReference type="Proteomes" id="UP001501414">
    <property type="component" value="Unassembled WGS sequence"/>
</dbReference>
<dbReference type="PIRSF" id="PIRSF000337">
    <property type="entry name" value="NTA_MOA"/>
    <property type="match status" value="1"/>
</dbReference>
<keyword evidence="3" id="KW-0560">Oxidoreductase</keyword>
<dbReference type="Gene3D" id="3.20.20.30">
    <property type="entry name" value="Luciferase-like domain"/>
    <property type="match status" value="1"/>
</dbReference>
<dbReference type="InterPro" id="IPR016215">
    <property type="entry name" value="NTA_MOA"/>
</dbReference>
<dbReference type="InterPro" id="IPR036661">
    <property type="entry name" value="Luciferase-like_sf"/>
</dbReference>
<dbReference type="SUPFAM" id="SSF51679">
    <property type="entry name" value="Bacterial luciferase-like"/>
    <property type="match status" value="1"/>
</dbReference>
<dbReference type="NCBIfam" id="TIGR03860">
    <property type="entry name" value="FMN_nitrolo"/>
    <property type="match status" value="1"/>
</dbReference>
<keyword evidence="4" id="KW-0503">Monooxygenase</keyword>
<comment type="caution">
    <text evidence="7">The sequence shown here is derived from an EMBL/GenBank/DDBJ whole genome shotgun (WGS) entry which is preliminary data.</text>
</comment>